<proteinExistence type="predicted"/>
<gene>
    <name evidence="1" type="ORF">PGTUg99_016907</name>
</gene>
<dbReference type="Proteomes" id="UP000325313">
    <property type="component" value="Unassembled WGS sequence"/>
</dbReference>
<dbReference type="AlphaFoldDB" id="A0A5B0S8U5"/>
<name>A0A5B0S8U5_PUCGR</name>
<reference evidence="1 2" key="1">
    <citation type="submission" date="2019-05" db="EMBL/GenBank/DDBJ databases">
        <title>Emergence of the Ug99 lineage of the wheat stem rust pathogen through somatic hybridization.</title>
        <authorList>
            <person name="Li F."/>
            <person name="Upadhyaya N.M."/>
            <person name="Sperschneider J."/>
            <person name="Matny O."/>
            <person name="Nguyen-Phuc H."/>
            <person name="Mago R."/>
            <person name="Raley C."/>
            <person name="Miller M.E."/>
            <person name="Silverstein K.A.T."/>
            <person name="Henningsen E."/>
            <person name="Hirsch C.D."/>
            <person name="Visser B."/>
            <person name="Pretorius Z.A."/>
            <person name="Steffenson B.J."/>
            <person name="Schwessinger B."/>
            <person name="Dodds P.N."/>
            <person name="Figueroa M."/>
        </authorList>
    </citation>
    <scope>NUCLEOTIDE SEQUENCE [LARGE SCALE GENOMIC DNA]</scope>
    <source>
        <strain evidence="1 2">Ug99</strain>
    </source>
</reference>
<sequence length="120" mass="13140">MPQSDHLQSANIKITHKLAVAKFQARKIALFAGIDPSIFTAPLPSPNVTPTYNDDANKGISTSALANYEVVYACVPGETPMSDIMHEGAITIREKQQVDSTFDHIDIDDELEQLASRTQI</sequence>
<dbReference type="EMBL" id="VDEP01000071">
    <property type="protein sequence ID" value="KAA1133483.1"/>
    <property type="molecule type" value="Genomic_DNA"/>
</dbReference>
<organism evidence="1 2">
    <name type="scientific">Puccinia graminis f. sp. tritici</name>
    <dbReference type="NCBI Taxonomy" id="56615"/>
    <lineage>
        <taxon>Eukaryota</taxon>
        <taxon>Fungi</taxon>
        <taxon>Dikarya</taxon>
        <taxon>Basidiomycota</taxon>
        <taxon>Pucciniomycotina</taxon>
        <taxon>Pucciniomycetes</taxon>
        <taxon>Pucciniales</taxon>
        <taxon>Pucciniaceae</taxon>
        <taxon>Puccinia</taxon>
    </lineage>
</organism>
<comment type="caution">
    <text evidence="1">The sequence shown here is derived from an EMBL/GenBank/DDBJ whole genome shotgun (WGS) entry which is preliminary data.</text>
</comment>
<evidence type="ECO:0000313" key="1">
    <source>
        <dbReference type="EMBL" id="KAA1133483.1"/>
    </source>
</evidence>
<protein>
    <submittedName>
        <fullName evidence="1">Uncharacterized protein</fullName>
    </submittedName>
</protein>
<accession>A0A5B0S8U5</accession>
<evidence type="ECO:0000313" key="2">
    <source>
        <dbReference type="Proteomes" id="UP000325313"/>
    </source>
</evidence>